<sequence>MQRIVPLKVCLGAFFFSYKFCFPRGSFPISKSLSLSLSRRKQIMQVGNCSGAVHVCLRLLLLLDFFAYDFCWPNRSYVSVTSVEHFEHLGQAFHPVLEDKLLQQKNVRPFLFYAYHFGGKLHLGYMQVREKLAELQVLLESQLPFYDI</sequence>
<keyword evidence="2" id="KW-1185">Reference proteome</keyword>
<organism evidence="1 2">
    <name type="scientific">Rhododendron molle</name>
    <name type="common">Chinese azalea</name>
    <name type="synonym">Azalea mollis</name>
    <dbReference type="NCBI Taxonomy" id="49168"/>
    <lineage>
        <taxon>Eukaryota</taxon>
        <taxon>Viridiplantae</taxon>
        <taxon>Streptophyta</taxon>
        <taxon>Embryophyta</taxon>
        <taxon>Tracheophyta</taxon>
        <taxon>Spermatophyta</taxon>
        <taxon>Magnoliopsida</taxon>
        <taxon>eudicotyledons</taxon>
        <taxon>Gunneridae</taxon>
        <taxon>Pentapetalae</taxon>
        <taxon>asterids</taxon>
        <taxon>Ericales</taxon>
        <taxon>Ericaceae</taxon>
        <taxon>Ericoideae</taxon>
        <taxon>Rhodoreae</taxon>
        <taxon>Rhododendron</taxon>
    </lineage>
</organism>
<gene>
    <name evidence="1" type="ORF">RHMOL_Rhmol07G0289200</name>
</gene>
<dbReference type="Proteomes" id="UP001062846">
    <property type="component" value="Chromosome 7"/>
</dbReference>
<name>A0ACC0N5N0_RHOML</name>
<dbReference type="EMBL" id="CM046394">
    <property type="protein sequence ID" value="KAI8548632.1"/>
    <property type="molecule type" value="Genomic_DNA"/>
</dbReference>
<accession>A0ACC0N5N0</accession>
<proteinExistence type="predicted"/>
<evidence type="ECO:0000313" key="1">
    <source>
        <dbReference type="EMBL" id="KAI8548632.1"/>
    </source>
</evidence>
<reference evidence="1" key="1">
    <citation type="submission" date="2022-02" db="EMBL/GenBank/DDBJ databases">
        <title>Plant Genome Project.</title>
        <authorList>
            <person name="Zhang R.-G."/>
        </authorList>
    </citation>
    <scope>NUCLEOTIDE SEQUENCE</scope>
    <source>
        <strain evidence="1">AT1</strain>
    </source>
</reference>
<evidence type="ECO:0000313" key="2">
    <source>
        <dbReference type="Proteomes" id="UP001062846"/>
    </source>
</evidence>
<comment type="caution">
    <text evidence="1">The sequence shown here is derived from an EMBL/GenBank/DDBJ whole genome shotgun (WGS) entry which is preliminary data.</text>
</comment>
<protein>
    <submittedName>
        <fullName evidence="1">Uncharacterized protein</fullName>
    </submittedName>
</protein>